<feature type="region of interest" description="Disordered" evidence="1">
    <location>
        <begin position="369"/>
        <end position="401"/>
    </location>
</feature>
<dbReference type="AlphaFoldDB" id="A0A367J9Z3"/>
<dbReference type="OrthoDB" id="10250320at2759"/>
<protein>
    <submittedName>
        <fullName evidence="3">Cyclin Y</fullName>
    </submittedName>
</protein>
<evidence type="ECO:0000313" key="3">
    <source>
        <dbReference type="EMBL" id="RCH86763.1"/>
    </source>
</evidence>
<dbReference type="PANTHER" id="PTHR14248">
    <property type="entry name" value="CYCLIN Y, ISOFORM A"/>
    <property type="match status" value="1"/>
</dbReference>
<sequence length="754" mass="85324">MSSLPVKMNAPIFKSSTIVELQEKLKINKVFHKSLSEDTVKDVQALIQYWNMKHALNVSSTSFDNSKNSRFFKTGNKIEPQEFSDVISNSIQPNKEQLAACTGIYELPSTCLETSSVKSSSDIRSYESSKHPSSTFIECSDIEPACSDNAEPTHSSSEEHSPSTESETTADPSSKKKALKAKVQTFFSKIKNAFAKRSSKAPQRSFSCVDPISGPIDLSDSEYLEFVFNDIKQPLTPHIKAMVQRRKFNTFQELRCFVREWKEEKQNVREAFDRVGLRHSWEPKITDDGSYYAPSEFGWSVFWPNGGPYPLPSPCRLSLEGSSLYESRGAIDDGPGDDNASFFDEFEARQLAGDFSYMDYYVDPAMADDGSESGSSCGSPYGGPEHLDSETVKGYSPEKRSSVDQLMQDIWKRSEEYQEYFSSKDTEDEDLDDGFVAGDGFDAGGDFGVGAGFGVGGDFGAGEGNDDGDDYGNEYYGMHLRLVSDKRNVSSSIWNPPTFHAAIGNNIRVPHSQTEVDIRLQDAVPYVKIDGSHSQEHKIPRKKVKQLMVDIDDGALYKRSISAYSSFKDYDLVWQKTFHEEQQDVDKSQVTLQSVALALYELIQKNHYEGNFECDPLFISPEISYEDDMWEAEPLTEWTDLFMEMANIFERASLSSEHAIISFIYLKRMLSISGQCLFDGNWQRLLMLSILTAAKVWEDCSIYNSDYPQMFPDVPTKTINQMEIHYLEYLDWNVNVKCSEFAAAYFYLRQFQDV</sequence>
<dbReference type="InterPro" id="IPR036915">
    <property type="entry name" value="Cyclin-like_sf"/>
</dbReference>
<dbReference type="Proteomes" id="UP000252139">
    <property type="component" value="Unassembled WGS sequence"/>
</dbReference>
<dbReference type="SUPFAM" id="SSF47954">
    <property type="entry name" value="Cyclin-like"/>
    <property type="match status" value="1"/>
</dbReference>
<accession>A0A367J9Z3</accession>
<organism evidence="3 4">
    <name type="scientific">Rhizopus azygosporus</name>
    <name type="common">Rhizopus microsporus var. azygosporus</name>
    <dbReference type="NCBI Taxonomy" id="86630"/>
    <lineage>
        <taxon>Eukaryota</taxon>
        <taxon>Fungi</taxon>
        <taxon>Fungi incertae sedis</taxon>
        <taxon>Mucoromycota</taxon>
        <taxon>Mucoromycotina</taxon>
        <taxon>Mucoromycetes</taxon>
        <taxon>Mucorales</taxon>
        <taxon>Mucorineae</taxon>
        <taxon>Rhizopodaceae</taxon>
        <taxon>Rhizopus</taxon>
    </lineage>
</organism>
<name>A0A367J9Z3_RHIAZ</name>
<evidence type="ECO:0000259" key="2">
    <source>
        <dbReference type="Pfam" id="PF00134"/>
    </source>
</evidence>
<feature type="compositionally biased region" description="Low complexity" evidence="1">
    <location>
        <begin position="372"/>
        <end position="384"/>
    </location>
</feature>
<evidence type="ECO:0000256" key="1">
    <source>
        <dbReference type="SAM" id="MobiDB-lite"/>
    </source>
</evidence>
<dbReference type="Gene3D" id="1.10.472.10">
    <property type="entry name" value="Cyclin-like"/>
    <property type="match status" value="1"/>
</dbReference>
<proteinExistence type="predicted"/>
<keyword evidence="4" id="KW-1185">Reference proteome</keyword>
<feature type="domain" description="Cyclin N-terminal" evidence="2">
    <location>
        <begin position="645"/>
        <end position="735"/>
    </location>
</feature>
<dbReference type="EMBL" id="PJQL01001799">
    <property type="protein sequence ID" value="RCH86763.1"/>
    <property type="molecule type" value="Genomic_DNA"/>
</dbReference>
<comment type="caution">
    <text evidence="3">The sequence shown here is derived from an EMBL/GenBank/DDBJ whole genome shotgun (WGS) entry which is preliminary data.</text>
</comment>
<dbReference type="Pfam" id="PF00134">
    <property type="entry name" value="Cyclin_N"/>
    <property type="match status" value="1"/>
</dbReference>
<feature type="compositionally biased region" description="Basic and acidic residues" evidence="1">
    <location>
        <begin position="385"/>
        <end position="401"/>
    </location>
</feature>
<dbReference type="CDD" id="cd20540">
    <property type="entry name" value="CYCLIN_CCNY_like"/>
    <property type="match status" value="1"/>
</dbReference>
<reference evidence="3 4" key="1">
    <citation type="journal article" date="2018" name="G3 (Bethesda)">
        <title>Phylogenetic and Phylogenomic Definition of Rhizopus Species.</title>
        <authorList>
            <person name="Gryganskyi A.P."/>
            <person name="Golan J."/>
            <person name="Dolatabadi S."/>
            <person name="Mondo S."/>
            <person name="Robb S."/>
            <person name="Idnurm A."/>
            <person name="Muszewska A."/>
            <person name="Steczkiewicz K."/>
            <person name="Masonjones S."/>
            <person name="Liao H.L."/>
            <person name="Gajdeczka M.T."/>
            <person name="Anike F."/>
            <person name="Vuek A."/>
            <person name="Anishchenko I.M."/>
            <person name="Voigt K."/>
            <person name="de Hoog G.S."/>
            <person name="Smith M.E."/>
            <person name="Heitman J."/>
            <person name="Vilgalys R."/>
            <person name="Stajich J.E."/>
        </authorList>
    </citation>
    <scope>NUCLEOTIDE SEQUENCE [LARGE SCALE GENOMIC DNA]</scope>
    <source>
        <strain evidence="3 4">CBS 357.93</strain>
    </source>
</reference>
<evidence type="ECO:0000313" key="4">
    <source>
        <dbReference type="Proteomes" id="UP000252139"/>
    </source>
</evidence>
<dbReference type="STRING" id="86630.A0A367J9Z3"/>
<gene>
    <name evidence="3" type="primary">CCNYL1_1</name>
    <name evidence="3" type="ORF">CU097_008294</name>
</gene>
<dbReference type="InterPro" id="IPR006671">
    <property type="entry name" value="Cyclin_N"/>
</dbReference>
<feature type="region of interest" description="Disordered" evidence="1">
    <location>
        <begin position="147"/>
        <end position="176"/>
    </location>
</feature>